<feature type="region of interest" description="Disordered" evidence="1">
    <location>
        <begin position="58"/>
        <end position="97"/>
    </location>
</feature>
<name>A0A4Y9LJK3_9BRAD</name>
<dbReference type="RefSeq" id="WP_135177788.1">
    <property type="nucleotide sequence ID" value="NZ_SPQT01000025.1"/>
</dbReference>
<feature type="compositionally biased region" description="Polar residues" evidence="1">
    <location>
        <begin position="58"/>
        <end position="67"/>
    </location>
</feature>
<protein>
    <submittedName>
        <fullName evidence="2">Uncharacterized protein</fullName>
    </submittedName>
</protein>
<organism evidence="2 3">
    <name type="scientific">Bradyrhizobium niftali</name>
    <dbReference type="NCBI Taxonomy" id="2560055"/>
    <lineage>
        <taxon>Bacteria</taxon>
        <taxon>Pseudomonadati</taxon>
        <taxon>Pseudomonadota</taxon>
        <taxon>Alphaproteobacteria</taxon>
        <taxon>Hyphomicrobiales</taxon>
        <taxon>Nitrobacteraceae</taxon>
        <taxon>Bradyrhizobium</taxon>
    </lineage>
</organism>
<dbReference type="AlphaFoldDB" id="A0A4Y9LJK3"/>
<evidence type="ECO:0000313" key="3">
    <source>
        <dbReference type="Proteomes" id="UP000297966"/>
    </source>
</evidence>
<evidence type="ECO:0000256" key="1">
    <source>
        <dbReference type="SAM" id="MobiDB-lite"/>
    </source>
</evidence>
<gene>
    <name evidence="2" type="ORF">E4K65_33630</name>
</gene>
<comment type="caution">
    <text evidence="2">The sequence shown here is derived from an EMBL/GenBank/DDBJ whole genome shotgun (WGS) entry which is preliminary data.</text>
</comment>
<dbReference type="EMBL" id="SPQT01000025">
    <property type="protein sequence ID" value="TFV43169.1"/>
    <property type="molecule type" value="Genomic_DNA"/>
</dbReference>
<keyword evidence="3" id="KW-1185">Reference proteome</keyword>
<proteinExistence type="predicted"/>
<accession>A0A4Y9LJK3</accession>
<sequence length="143" mass="15264">MGANLEVADQVNRTRVPRRIIGGDENISRDRDYPFCCSGCRTAGCAAFCHAQNIISRPNQGSAPGTQQKKKAAQLAGMGPGRQWKAPVGHSSETTEQQFEALKEVEAPVVRCNEDAERKNASLALCCAAFHSGVFEIGLAAGC</sequence>
<dbReference type="Proteomes" id="UP000297966">
    <property type="component" value="Unassembled WGS sequence"/>
</dbReference>
<reference evidence="2 3" key="1">
    <citation type="submission" date="2019-03" db="EMBL/GenBank/DDBJ databases">
        <title>Bradyrhizobium diversity isolated from nodules of Chamaecrista fasciculata.</title>
        <authorList>
            <person name="Klepa M.S."/>
            <person name="Urquiaga M.O."/>
            <person name="Hungria M."/>
            <person name="Delamuta J.R."/>
        </authorList>
    </citation>
    <scope>NUCLEOTIDE SEQUENCE [LARGE SCALE GENOMIC DNA]</scope>
    <source>
        <strain evidence="2 3">CNPSo 3448</strain>
    </source>
</reference>
<evidence type="ECO:0000313" key="2">
    <source>
        <dbReference type="EMBL" id="TFV43169.1"/>
    </source>
</evidence>